<keyword evidence="3" id="KW-0227">DNA damage</keyword>
<evidence type="ECO:0000259" key="7">
    <source>
        <dbReference type="Pfam" id="PF08349"/>
    </source>
</evidence>
<dbReference type="EMBL" id="FOQE01000001">
    <property type="protein sequence ID" value="SFH52089.1"/>
    <property type="molecule type" value="Genomic_DNA"/>
</dbReference>
<dbReference type="InterPro" id="IPR013560">
    <property type="entry name" value="DUF1722"/>
</dbReference>
<dbReference type="Proteomes" id="UP000198668">
    <property type="component" value="Unassembled WGS sequence"/>
</dbReference>
<dbReference type="SUPFAM" id="SSF51658">
    <property type="entry name" value="Xylose isomerase-like"/>
    <property type="match status" value="1"/>
</dbReference>
<evidence type="ECO:0000313" key="8">
    <source>
        <dbReference type="EMBL" id="SFH52089.1"/>
    </source>
</evidence>
<keyword evidence="4" id="KW-0228">DNA excision</keyword>
<evidence type="ECO:0000256" key="3">
    <source>
        <dbReference type="ARBA" id="ARBA00022763"/>
    </source>
</evidence>
<sequence length="418" mass="48272">MSIGYACLTVGVPETDMRRVTKKNATAEKLNDITRHNLMSLEKMIDYNIENDIHLFRISSDLIPFGSSPVNQLPWQETFREEFGRIGRKITESNMRVSFHPGQYTVLNSPNEETVAKAVEDLRYHNKVMECLGVNDEHKIVLHIGGVYEDKPAASQRFVENFQKLDQAIQRRLIIENDDRLYTIQDVLEIAEKIGIPVIYDNLHHAVNPGPDEGSDAEWIAKANQTWKAGDGKQKIHYSQQALDKRAGAHTSTIYLDTFLDFYDSLPDQDIDIMLEVKDKNLSAVKCINATRPFPAIKYLEKEWMRYKYLVLEHSPERYQHIRSLLKDKTIYPAKAFYHLIEAALDTEVQIGQAINAAQHVWGHLKQQVTEKEAKAFERLLAKYQEGQSSEQAVKKRLLTFAMKYHEPYLLQSLYVYI</sequence>
<evidence type="ECO:0000256" key="1">
    <source>
        <dbReference type="ARBA" id="ARBA00022722"/>
    </source>
</evidence>
<evidence type="ECO:0000256" key="4">
    <source>
        <dbReference type="ARBA" id="ARBA00022769"/>
    </source>
</evidence>
<proteinExistence type="predicted"/>
<evidence type="ECO:0000256" key="6">
    <source>
        <dbReference type="ARBA" id="ARBA00023204"/>
    </source>
</evidence>
<dbReference type="InterPro" id="IPR036237">
    <property type="entry name" value="Xyl_isomerase-like_sf"/>
</dbReference>
<dbReference type="OrthoDB" id="9782576at2"/>
<gene>
    <name evidence="8" type="ORF">SAMN04489868_101114</name>
</gene>
<organism evidence="8 9">
    <name type="scientific">Pisciglobus halotolerans</name>
    <dbReference type="NCBI Taxonomy" id="745365"/>
    <lineage>
        <taxon>Bacteria</taxon>
        <taxon>Bacillati</taxon>
        <taxon>Bacillota</taxon>
        <taxon>Bacilli</taxon>
        <taxon>Lactobacillales</taxon>
        <taxon>Carnobacteriaceae</taxon>
    </lineage>
</organism>
<dbReference type="GO" id="GO:0004519">
    <property type="term" value="F:endonuclease activity"/>
    <property type="evidence" value="ECO:0007669"/>
    <property type="project" value="UniProtKB-KW"/>
</dbReference>
<dbReference type="GO" id="GO:0009411">
    <property type="term" value="P:response to UV"/>
    <property type="evidence" value="ECO:0007669"/>
    <property type="project" value="InterPro"/>
</dbReference>
<evidence type="ECO:0000256" key="5">
    <source>
        <dbReference type="ARBA" id="ARBA00022801"/>
    </source>
</evidence>
<keyword evidence="9" id="KW-1185">Reference proteome</keyword>
<protein>
    <submittedName>
        <fullName evidence="8">UV-damage endonuclease</fullName>
    </submittedName>
</protein>
<evidence type="ECO:0000313" key="9">
    <source>
        <dbReference type="Proteomes" id="UP000198668"/>
    </source>
</evidence>
<dbReference type="Gene3D" id="3.20.20.150">
    <property type="entry name" value="Divalent-metal-dependent TIM barrel enzymes"/>
    <property type="match status" value="1"/>
</dbReference>
<keyword evidence="2 8" id="KW-0255">Endonuclease</keyword>
<dbReference type="Pfam" id="PF08349">
    <property type="entry name" value="DUF1722"/>
    <property type="match status" value="1"/>
</dbReference>
<dbReference type="AlphaFoldDB" id="A0A1I3AQT3"/>
<keyword evidence="5" id="KW-0378">Hydrolase</keyword>
<dbReference type="GO" id="GO:0006289">
    <property type="term" value="P:nucleotide-excision repair"/>
    <property type="evidence" value="ECO:0007669"/>
    <property type="project" value="InterPro"/>
</dbReference>
<keyword evidence="6" id="KW-0234">DNA repair</keyword>
<dbReference type="RefSeq" id="WP_092090746.1">
    <property type="nucleotide sequence ID" value="NZ_FOQE01000001.1"/>
</dbReference>
<accession>A0A1I3AQT3</accession>
<keyword evidence="1" id="KW-0540">Nuclease</keyword>
<evidence type="ECO:0000256" key="2">
    <source>
        <dbReference type="ARBA" id="ARBA00022759"/>
    </source>
</evidence>
<dbReference type="Pfam" id="PF03851">
    <property type="entry name" value="UvdE"/>
    <property type="match status" value="1"/>
</dbReference>
<dbReference type="NCBIfam" id="TIGR00629">
    <property type="entry name" value="uvde"/>
    <property type="match status" value="1"/>
</dbReference>
<name>A0A1I3AQT3_9LACT</name>
<reference evidence="8 9" key="1">
    <citation type="submission" date="2016-10" db="EMBL/GenBank/DDBJ databases">
        <authorList>
            <person name="de Groot N.N."/>
        </authorList>
    </citation>
    <scope>NUCLEOTIDE SEQUENCE [LARGE SCALE GENOMIC DNA]</scope>
    <source>
        <strain evidence="8 9">DSM 27630</strain>
    </source>
</reference>
<feature type="domain" description="DUF1722" evidence="7">
    <location>
        <begin position="308"/>
        <end position="416"/>
    </location>
</feature>
<dbReference type="PANTHER" id="PTHR31290">
    <property type="entry name" value="UV-DAMAGE ENDONUCLEASE"/>
    <property type="match status" value="1"/>
</dbReference>
<dbReference type="InterPro" id="IPR004601">
    <property type="entry name" value="UvdE"/>
</dbReference>
<dbReference type="PANTHER" id="PTHR31290:SF5">
    <property type="entry name" value="UV-DAMAGE ENDONUCLEASE"/>
    <property type="match status" value="1"/>
</dbReference>
<dbReference type="GO" id="GO:0016787">
    <property type="term" value="F:hydrolase activity"/>
    <property type="evidence" value="ECO:0007669"/>
    <property type="project" value="UniProtKB-KW"/>
</dbReference>